<evidence type="ECO:0000313" key="3">
    <source>
        <dbReference type="WBParaSite" id="Minc3s07288g40946"/>
    </source>
</evidence>
<dbReference type="WBParaSite" id="Minc3s07288g40946">
    <property type="protein sequence ID" value="Minc3s07288g40946"/>
    <property type="gene ID" value="Minc3s07288g40946"/>
</dbReference>
<dbReference type="WBParaSite" id="Minc3s00844g18024">
    <property type="protein sequence ID" value="Minc3s00844g18024"/>
    <property type="gene ID" value="Minc3s00844g18024"/>
</dbReference>
<proteinExistence type="predicted"/>
<organism evidence="1 3">
    <name type="scientific">Meloidogyne incognita</name>
    <name type="common">Southern root-knot nematode worm</name>
    <name type="synonym">Oxyuris incognita</name>
    <dbReference type="NCBI Taxonomy" id="6306"/>
    <lineage>
        <taxon>Eukaryota</taxon>
        <taxon>Metazoa</taxon>
        <taxon>Ecdysozoa</taxon>
        <taxon>Nematoda</taxon>
        <taxon>Chromadorea</taxon>
        <taxon>Rhabditida</taxon>
        <taxon>Tylenchina</taxon>
        <taxon>Tylenchomorpha</taxon>
        <taxon>Tylenchoidea</taxon>
        <taxon>Meloidogynidae</taxon>
        <taxon>Meloidogyninae</taxon>
        <taxon>Meloidogyne</taxon>
        <taxon>Meloidogyne incognita group</taxon>
    </lineage>
</organism>
<sequence>MAYNNMLLKTRLERLFNKFKNSFKIIFLTCPTAEDHTGWLGVPGGDSQAVAAFGCEFLRWEGKRLNNSQQHHQQEKQQQDGHLMEALLLTKWCFCNNPF</sequence>
<dbReference type="Proteomes" id="UP000887563">
    <property type="component" value="Unplaced"/>
</dbReference>
<name>A0A914NK75_MELIC</name>
<dbReference type="AlphaFoldDB" id="A0A914NK75"/>
<keyword evidence="1" id="KW-1185">Reference proteome</keyword>
<evidence type="ECO:0000313" key="2">
    <source>
        <dbReference type="WBParaSite" id="Minc3s00844g18024"/>
    </source>
</evidence>
<protein>
    <submittedName>
        <fullName evidence="2 3">Uncharacterized protein</fullName>
    </submittedName>
</protein>
<reference evidence="2 3" key="1">
    <citation type="submission" date="2022-11" db="UniProtKB">
        <authorList>
            <consortium name="WormBaseParasite"/>
        </authorList>
    </citation>
    <scope>IDENTIFICATION</scope>
</reference>
<accession>A0A914NK75</accession>
<evidence type="ECO:0000313" key="1">
    <source>
        <dbReference type="Proteomes" id="UP000887563"/>
    </source>
</evidence>